<keyword evidence="6" id="KW-0812">Transmembrane</keyword>
<evidence type="ECO:0000256" key="4">
    <source>
        <dbReference type="PROSITE-ProRule" id="PRU00076"/>
    </source>
</evidence>
<evidence type="ECO:0000313" key="10">
    <source>
        <dbReference type="EMBL" id="CEG37937.1"/>
    </source>
</evidence>
<name>A0A0P1ACA4_PLAHL</name>
<feature type="disulfide bond" evidence="4">
    <location>
        <begin position="757"/>
        <end position="766"/>
    </location>
</feature>
<dbReference type="Gene3D" id="2.120.10.30">
    <property type="entry name" value="TolB, C-terminal domain"/>
    <property type="match status" value="3"/>
</dbReference>
<feature type="chain" id="PRO_5012181473" evidence="7">
    <location>
        <begin position="16"/>
        <end position="1905"/>
    </location>
</feature>
<dbReference type="PROSITE" id="PS50820">
    <property type="entry name" value="LCCL"/>
    <property type="match status" value="1"/>
</dbReference>
<keyword evidence="6" id="KW-0472">Membrane</keyword>
<feature type="signal peptide" evidence="7">
    <location>
        <begin position="1"/>
        <end position="15"/>
    </location>
</feature>
<sequence>MIIWLIYLYLISTYAAILRRTWTTQSWCKSVKNPQWPFAYQKTNVQTLEWNGRVNSNDQDIRHHCSVFGVQSKCHICNNFNCTNQDTCAFQFQGVPWSSLPKNIPTISDVPWAVKGKYRYDYQSATHLCVFLSGGSCLSPYTTNFSHCDIRCWGTQSGDLMYKGVHPNRNKSDAEASDIWSYSTSFGRSQGEVQTLAGDGNAGFRDGPVDQAQFNHPRGIAVDSVGTVYVADTANHRIRVIDTITKTVSTLAGDGVQGFQDGAAQSKAQFSYPSDLAVFESSSGISIFVADTGNHRIREIKNGYVTCFSGLCGAGVETERLSQEQARPQAGLADGNRYDARFDSPMGITVDSNGLVFVTDTGNHLIRQLDPNGTTHTLAGGILPSKDAEIQGCLSPCLRGERGFRDGNLTFARFQSPRGIAIGPQHTLLVSENYRLRRVTYDSNVVSDIEGITSSHRVVTLAGSNVPGHLDGEGNEATFNAPTGVAYADDGRVYVASFMDCSIRQISPASLVARNVSCSTRLTQVLYPSGCASYEQPVDNFFLRISPTDNNIFHNYLERKEGDSIRGTAISGRTLKDCIATCDIVNNVYKVYGSGVYSDASSICFAAIHSGAIIATEGGLVTLTLERGSQFTSSLSGSIANGVTSLDFPIDENERARVFRIQPYLQSKVQVQSIAGAPYAPLGSQEESCGYLDTQPPLAAHFRDIAGLDLGKTRSLSRTNFLYIADTGNNRIRTLSATCAKVCENGGVCSAPDECTCTIGWTGDDCTIPICRTNCEARQVCVGPDTCDCIPGYKDLPSCTTPTCVQTCTPNGICTAPDTCTCAVGWFDVNCTTPVCIQTCGNHGNCTSPDTCTCSNAWTGNDCRVPVCTQQCNNGGSCVAPDTCLCAAGWSGFDCSFPICAQGDFQSDLNKYHESYVPCDFPRWCFETNEFDCLHRLYTSSSPLVDRMNSIKRYKHCLLLELDVTALTHFQYLSELNETSSIYRFAPIQPYGWNTNASWRGISEFDLGFLPPYRQLSDRQIALVERRQIAQGRYICAHNGSCISPDVCVCALGWAGFDCRTPVCSQGFYSHDQKSFLAAEPPTAIHERQPESNPKYNVTIENIAFTSVNITIVTQGGVRYKPSQGGYACSIRSITKWEKPATLDGSPAYYFDHPNYYSRYMDRQLSLDGKYHTEWIDMMWPPLYILSKPILDNTREGWKRRGSWSVISNREWQKGVCLVEFKRICSTKAQIIDLLSGTSNEFVLDTDASYRPQVVYTVEKVVRQGYWNTSVYGDCIDHVVHGCFNNGTCVGPNICECAIGWSGIDCSIPICTQRCENGGNCTLPNICTCALGWSGSNCTIALCAQECRNNGTCIAPDQCQCVTWDSAWQDGREYGKKPIFQLPNGKAQVTGYTGYDCNTPICVQAKSFVLNVATRSSSNFRALRGNYDSTTTARTCDTYRCPQYDVELVANDGHSFQSGCSIGSPELNPQRNSALTTFQQIENLLNFRDDLNVARVSDTFLCGNAIWYQGNFENTNNTTRIIRTNYVNVTKINDVTWKYGTTLPGEGIYECYNSGACVAPDTCACGDGWTGIDCNTPLCRFQTAENFVDVSYGCRNGGVCVSKDQCRCVTIPSVLYKKYPTCPRGETGYFGLDCAVPICIQGIFDPLCNASLVAKALNLSQEDTGVTIKAKNIAKSGDGCYRCKNGGLCISPDVCLCAKGWTGYDCSTPICELPITTVMAIRSTLFTVDESKLDTFRTDPCGTKGGRWGQELFNGALVGQGNCTLPMKCTCLCRKRYDKTICESTGELCDKPWQDQFHRSIPPGYVYGTRDCVDGFQGVEDENGNFQSCHLQIYVPSIWRRYTVSAVAIVSVLGVLVLVAWYYIRKKVRRALRLAKAQRRRSRKNSEINIINRPKQGAFVHSKTN</sequence>
<dbReference type="PROSITE" id="PS50026">
    <property type="entry name" value="EGF_3"/>
    <property type="match status" value="4"/>
</dbReference>
<feature type="domain" description="EGF-like" evidence="8">
    <location>
        <begin position="1676"/>
        <end position="1707"/>
    </location>
</feature>
<feature type="disulfide bond" evidence="4">
    <location>
        <begin position="868"/>
        <end position="878"/>
    </location>
</feature>
<evidence type="ECO:0000256" key="1">
    <source>
        <dbReference type="ARBA" id="ARBA00022729"/>
    </source>
</evidence>
<keyword evidence="6" id="KW-1133">Transmembrane helix</keyword>
<evidence type="ECO:0000256" key="6">
    <source>
        <dbReference type="SAM" id="Phobius"/>
    </source>
</evidence>
<dbReference type="PROSITE" id="PS51125">
    <property type="entry name" value="NHL"/>
    <property type="match status" value="2"/>
</dbReference>
<reference evidence="11" key="1">
    <citation type="submission" date="2014-09" db="EMBL/GenBank/DDBJ databases">
        <authorList>
            <person name="Sharma Rahul"/>
            <person name="Thines Marco"/>
        </authorList>
    </citation>
    <scope>NUCLEOTIDE SEQUENCE [LARGE SCALE GENOMIC DNA]</scope>
</reference>
<feature type="disulfide bond" evidence="4">
    <location>
        <begin position="1697"/>
        <end position="1706"/>
    </location>
</feature>
<dbReference type="Gene3D" id="2.170.130.20">
    <property type="entry name" value="LCCL-like domain"/>
    <property type="match status" value="1"/>
</dbReference>
<dbReference type="SMART" id="SM00603">
    <property type="entry name" value="LCCL"/>
    <property type="match status" value="1"/>
</dbReference>
<dbReference type="RefSeq" id="XP_024574306.1">
    <property type="nucleotide sequence ID" value="XM_024723317.1"/>
</dbReference>
<dbReference type="Pfam" id="PF01436">
    <property type="entry name" value="NHL"/>
    <property type="match status" value="2"/>
</dbReference>
<organism evidence="10 11">
    <name type="scientific">Plasmopara halstedii</name>
    <name type="common">Downy mildew of sunflower</name>
    <dbReference type="NCBI Taxonomy" id="4781"/>
    <lineage>
        <taxon>Eukaryota</taxon>
        <taxon>Sar</taxon>
        <taxon>Stramenopiles</taxon>
        <taxon>Oomycota</taxon>
        <taxon>Peronosporomycetes</taxon>
        <taxon>Peronosporales</taxon>
        <taxon>Peronosporaceae</taxon>
        <taxon>Plasmopara</taxon>
    </lineage>
</organism>
<dbReference type="SMART" id="SM00181">
    <property type="entry name" value="EGF"/>
    <property type="match status" value="10"/>
</dbReference>
<keyword evidence="1 7" id="KW-0732">Signal</keyword>
<proteinExistence type="predicted"/>
<feature type="disulfide bond" evidence="4">
    <location>
        <begin position="1311"/>
        <end position="1321"/>
    </location>
</feature>
<dbReference type="Proteomes" id="UP000054928">
    <property type="component" value="Unassembled WGS sequence"/>
</dbReference>
<evidence type="ECO:0000256" key="2">
    <source>
        <dbReference type="ARBA" id="ARBA00022737"/>
    </source>
</evidence>
<keyword evidence="4" id="KW-0245">EGF-like domain</keyword>
<keyword evidence="2" id="KW-0677">Repeat</keyword>
<feature type="domain" description="EGF-like" evidence="8">
    <location>
        <begin position="735"/>
        <end position="767"/>
    </location>
</feature>
<feature type="repeat" description="NHL" evidence="5">
    <location>
        <begin position="342"/>
        <end position="372"/>
    </location>
</feature>
<dbReference type="GeneID" id="36401038"/>
<feature type="domain" description="LCCL" evidence="9">
    <location>
        <begin position="590"/>
        <end position="634"/>
    </location>
</feature>
<dbReference type="PANTHER" id="PTHR14949:SF56">
    <property type="entry name" value="EGF-LIKE-DOMAIN, MULTIPLE 7"/>
    <property type="match status" value="1"/>
</dbReference>
<dbReference type="InterPro" id="IPR050969">
    <property type="entry name" value="Dev_Signal_Modulators"/>
</dbReference>
<feature type="domain" description="EGF-like" evidence="8">
    <location>
        <begin position="1307"/>
        <end position="1339"/>
    </location>
</feature>
<evidence type="ECO:0000256" key="5">
    <source>
        <dbReference type="PROSITE-ProRule" id="PRU00504"/>
    </source>
</evidence>
<dbReference type="PROSITE" id="PS00022">
    <property type="entry name" value="EGF_1"/>
    <property type="match status" value="5"/>
</dbReference>
<feature type="disulfide bond" evidence="4">
    <location>
        <begin position="739"/>
        <end position="749"/>
    </location>
</feature>
<comment type="caution">
    <text evidence="4">Lacks conserved residue(s) required for the propagation of feature annotation.</text>
</comment>
<evidence type="ECO:0000259" key="9">
    <source>
        <dbReference type="PROSITE" id="PS50820"/>
    </source>
</evidence>
<keyword evidence="11" id="KW-1185">Reference proteome</keyword>
<dbReference type="InterPro" id="IPR004043">
    <property type="entry name" value="LCCL"/>
</dbReference>
<dbReference type="PANTHER" id="PTHR14949">
    <property type="entry name" value="EGF-LIKE-DOMAIN, MULTIPLE 7, 8"/>
    <property type="match status" value="1"/>
</dbReference>
<dbReference type="InterPro" id="IPR011042">
    <property type="entry name" value="6-blade_b-propeller_TolB-like"/>
</dbReference>
<dbReference type="Pfam" id="PF25024">
    <property type="entry name" value="EGF_TEN"/>
    <property type="match status" value="1"/>
</dbReference>
<feature type="repeat" description="NHL" evidence="5">
    <location>
        <begin position="210"/>
        <end position="244"/>
    </location>
</feature>
<feature type="domain" description="EGF-like" evidence="8">
    <location>
        <begin position="864"/>
        <end position="896"/>
    </location>
</feature>
<dbReference type="InterPro" id="IPR000742">
    <property type="entry name" value="EGF"/>
</dbReference>
<dbReference type="OMA" id="WPFAYQK"/>
<dbReference type="PROSITE" id="PS01186">
    <property type="entry name" value="EGF_2"/>
    <property type="match status" value="6"/>
</dbReference>
<evidence type="ECO:0000256" key="7">
    <source>
        <dbReference type="SAM" id="SignalP"/>
    </source>
</evidence>
<dbReference type="InterPro" id="IPR036609">
    <property type="entry name" value="LCCL_sf"/>
</dbReference>
<dbReference type="InterPro" id="IPR001258">
    <property type="entry name" value="NHL_repeat"/>
</dbReference>
<accession>A0A0P1ACA4</accession>
<feature type="disulfide bond" evidence="4">
    <location>
        <begin position="886"/>
        <end position="895"/>
    </location>
</feature>
<evidence type="ECO:0000259" key="8">
    <source>
        <dbReference type="PROSITE" id="PS50026"/>
    </source>
</evidence>
<dbReference type="EMBL" id="CCYD01000291">
    <property type="protein sequence ID" value="CEG37937.1"/>
    <property type="molecule type" value="Genomic_DNA"/>
</dbReference>
<dbReference type="SUPFAM" id="SSF101898">
    <property type="entry name" value="NHL repeat"/>
    <property type="match status" value="1"/>
</dbReference>
<protein>
    <submittedName>
        <fullName evidence="10">Fibrillins and related proteins containing Ca2-binding EGF-like domains</fullName>
    </submittedName>
</protein>
<evidence type="ECO:0000313" key="11">
    <source>
        <dbReference type="Proteomes" id="UP000054928"/>
    </source>
</evidence>
<evidence type="ECO:0000256" key="3">
    <source>
        <dbReference type="ARBA" id="ARBA00023157"/>
    </source>
</evidence>
<dbReference type="Gene3D" id="2.10.25.10">
    <property type="entry name" value="Laminin"/>
    <property type="match status" value="8"/>
</dbReference>
<feature type="disulfide bond" evidence="4">
    <location>
        <begin position="1329"/>
        <end position="1338"/>
    </location>
</feature>
<dbReference type="Pfam" id="PF03815">
    <property type="entry name" value="LCCL"/>
    <property type="match status" value="1"/>
</dbReference>
<dbReference type="SUPFAM" id="SSF69848">
    <property type="entry name" value="LCCL domain"/>
    <property type="match status" value="1"/>
</dbReference>
<keyword evidence="3 4" id="KW-1015">Disulfide bond</keyword>
<dbReference type="OrthoDB" id="10045365at2759"/>
<feature type="transmembrane region" description="Helical" evidence="6">
    <location>
        <begin position="1842"/>
        <end position="1864"/>
    </location>
</feature>
<dbReference type="STRING" id="4781.A0A0P1ACA4"/>